<organism evidence="6 7">
    <name type="scientific">Ancylobacter mangrovi</name>
    <dbReference type="NCBI Taxonomy" id="2972472"/>
    <lineage>
        <taxon>Bacteria</taxon>
        <taxon>Pseudomonadati</taxon>
        <taxon>Pseudomonadota</taxon>
        <taxon>Alphaproteobacteria</taxon>
        <taxon>Hyphomicrobiales</taxon>
        <taxon>Xanthobacteraceae</taxon>
        <taxon>Ancylobacter</taxon>
    </lineage>
</organism>
<dbReference type="FunFam" id="3.20.20.100:FF:000005">
    <property type="entry name" value="NADP(H)-dependent aldo-keto reductase"/>
    <property type="match status" value="1"/>
</dbReference>
<feature type="domain" description="NADP-dependent oxidoreductase" evidence="5">
    <location>
        <begin position="15"/>
        <end position="339"/>
    </location>
</feature>
<comment type="similarity">
    <text evidence="3">Belongs to the aldo/keto reductase family. Aldo/keto reductase 2 subfamily.</text>
</comment>
<dbReference type="InterPro" id="IPR023210">
    <property type="entry name" value="NADP_OxRdtase_dom"/>
</dbReference>
<keyword evidence="1" id="KW-0521">NADP</keyword>
<evidence type="ECO:0000313" key="7">
    <source>
        <dbReference type="Proteomes" id="UP001151088"/>
    </source>
</evidence>
<dbReference type="InterPro" id="IPR050523">
    <property type="entry name" value="AKR_Detox_Biosynth"/>
</dbReference>
<keyword evidence="2" id="KW-0560">Oxidoreductase</keyword>
<dbReference type="PANTHER" id="PTHR43364:SF4">
    <property type="entry name" value="NAD(P)-LINKED OXIDOREDUCTASE SUPERFAMILY PROTEIN"/>
    <property type="match status" value="1"/>
</dbReference>
<dbReference type="Pfam" id="PF00248">
    <property type="entry name" value="Aldo_ket_red"/>
    <property type="match status" value="1"/>
</dbReference>
<name>A0A9X2PF65_9HYPH</name>
<sequence>MQYRPLGRTGLEVSAICLGTMTFGQQNTEAEGHAQLDYALDRGINFLDTAELYSIPPKAETQGSTERIIGTWLKARGNRDKVILATKVCGLSEMSWFRDDGAPARPDRAQICEAVDKSLTRLQTDYIDLYQLHWPGRPVPQFGANPTRWTTPAGEEVPIAETLDAFAELVKEGKVRHVGLSNESAWGTMRFISEAERTGAPRVASVQNAYNLLNRTYETALAEVGLREDVGLLAYSPLGQGYLTGKYQKGARPAGSRTALFNRGQRYEHAGTEQAIDDYLAIACEQGLDPSQMAIAFCLAKEFVASVIIGATTMEQLETDIGAIDVAFTPELSAKIDAVHQLRGNPAP</sequence>
<dbReference type="SUPFAM" id="SSF51430">
    <property type="entry name" value="NAD(P)-linked oxidoreductase"/>
    <property type="match status" value="1"/>
</dbReference>
<dbReference type="CDD" id="cd19094">
    <property type="entry name" value="AKR_Tas-like"/>
    <property type="match status" value="1"/>
</dbReference>
<dbReference type="RefSeq" id="WP_258733955.1">
    <property type="nucleotide sequence ID" value="NZ_JANTHZ010000008.1"/>
</dbReference>
<evidence type="ECO:0000256" key="4">
    <source>
        <dbReference type="ARBA" id="ARBA00070119"/>
    </source>
</evidence>
<keyword evidence="7" id="KW-1185">Reference proteome</keyword>
<evidence type="ECO:0000313" key="6">
    <source>
        <dbReference type="EMBL" id="MCS0496795.1"/>
    </source>
</evidence>
<dbReference type="GO" id="GO:0016491">
    <property type="term" value="F:oxidoreductase activity"/>
    <property type="evidence" value="ECO:0007669"/>
    <property type="project" value="UniProtKB-KW"/>
</dbReference>
<dbReference type="InterPro" id="IPR036812">
    <property type="entry name" value="NAD(P)_OxRdtase_dom_sf"/>
</dbReference>
<evidence type="ECO:0000256" key="2">
    <source>
        <dbReference type="ARBA" id="ARBA00023002"/>
    </source>
</evidence>
<evidence type="ECO:0000256" key="1">
    <source>
        <dbReference type="ARBA" id="ARBA00022857"/>
    </source>
</evidence>
<comment type="caution">
    <text evidence="6">The sequence shown here is derived from an EMBL/GenBank/DDBJ whole genome shotgun (WGS) entry which is preliminary data.</text>
</comment>
<dbReference type="Proteomes" id="UP001151088">
    <property type="component" value="Unassembled WGS sequence"/>
</dbReference>
<dbReference type="EMBL" id="JANTHZ010000008">
    <property type="protein sequence ID" value="MCS0496795.1"/>
    <property type="molecule type" value="Genomic_DNA"/>
</dbReference>
<evidence type="ECO:0000259" key="5">
    <source>
        <dbReference type="Pfam" id="PF00248"/>
    </source>
</evidence>
<gene>
    <name evidence="6" type="ORF">NVS89_16965</name>
</gene>
<evidence type="ECO:0000256" key="3">
    <source>
        <dbReference type="ARBA" id="ARBA00038157"/>
    </source>
</evidence>
<dbReference type="Gene3D" id="3.20.20.100">
    <property type="entry name" value="NADP-dependent oxidoreductase domain"/>
    <property type="match status" value="1"/>
</dbReference>
<reference evidence="6" key="1">
    <citation type="submission" date="2022-08" db="EMBL/GenBank/DDBJ databases">
        <authorList>
            <person name="Li F."/>
        </authorList>
    </citation>
    <scope>NUCLEOTIDE SEQUENCE</scope>
    <source>
        <strain evidence="6">MQZ15Z-1</strain>
    </source>
</reference>
<proteinExistence type="inferred from homology"/>
<dbReference type="AlphaFoldDB" id="A0A9X2PF65"/>
<protein>
    <recommendedName>
        <fullName evidence="4">Protein tas</fullName>
    </recommendedName>
</protein>
<accession>A0A9X2PF65</accession>
<dbReference type="PANTHER" id="PTHR43364">
    <property type="entry name" value="NADH-SPECIFIC METHYLGLYOXAL REDUCTASE-RELATED"/>
    <property type="match status" value="1"/>
</dbReference>